<evidence type="ECO:0000313" key="1">
    <source>
        <dbReference type="EMBL" id="BEG99016.1"/>
    </source>
</evidence>
<keyword evidence="2" id="KW-1185">Reference proteome</keyword>
<protein>
    <submittedName>
        <fullName evidence="1">Uncharacterized protein</fullName>
    </submittedName>
</protein>
<dbReference type="Proteomes" id="UP001496674">
    <property type="component" value="Chromosome"/>
</dbReference>
<evidence type="ECO:0000313" key="2">
    <source>
        <dbReference type="Proteomes" id="UP001496674"/>
    </source>
</evidence>
<dbReference type="EMBL" id="AP028055">
    <property type="protein sequence ID" value="BEG99016.1"/>
    <property type="molecule type" value="Genomic_DNA"/>
</dbReference>
<name>A0ABM8ICX3_9BACE</name>
<reference evidence="1 2" key="1">
    <citation type="submission" date="2023-04" db="EMBL/GenBank/DDBJ databases">
        <title>Draft genome sequence of acteroides sedimenti strain YN3PY1.</title>
        <authorList>
            <person name="Yoshida N."/>
        </authorList>
    </citation>
    <scope>NUCLEOTIDE SEQUENCE [LARGE SCALE GENOMIC DNA]</scope>
    <source>
        <strain evidence="1 2">YN3PY1</strain>
    </source>
</reference>
<organism evidence="1 2">
    <name type="scientific">Bacteroides sedimenti</name>
    <dbReference type="NCBI Taxonomy" id="2136147"/>
    <lineage>
        <taxon>Bacteria</taxon>
        <taxon>Pseudomonadati</taxon>
        <taxon>Bacteroidota</taxon>
        <taxon>Bacteroidia</taxon>
        <taxon>Bacteroidales</taxon>
        <taxon>Bacteroidaceae</taxon>
        <taxon>Bacteroides</taxon>
    </lineage>
</organism>
<sequence length="103" mass="12400">MNKYRFWECIDETIYQNVFVKLTPADIFVERLSDESEDEVEYFIDKDLNKHYLGKIWEEIPFDSDEKGELFFSKRGLTELQIMKTGSDAFQKKEVYVEDPFHL</sequence>
<accession>A0ABM8ICX3</accession>
<gene>
    <name evidence="1" type="ORF">BSYN_12810</name>
</gene>
<proteinExistence type="predicted"/>
<dbReference type="RefSeq" id="WP_353334221.1">
    <property type="nucleotide sequence ID" value="NZ_AP028055.1"/>
</dbReference>